<evidence type="ECO:0008006" key="3">
    <source>
        <dbReference type="Google" id="ProtNLM"/>
    </source>
</evidence>
<reference evidence="1 2" key="1">
    <citation type="journal article" date="2013" name="Front. Plant Sci.">
        <title>The Reference Genome of the Halophytic Plant Eutrema salsugineum.</title>
        <authorList>
            <person name="Yang R."/>
            <person name="Jarvis D.E."/>
            <person name="Chen H."/>
            <person name="Beilstein M.A."/>
            <person name="Grimwood J."/>
            <person name="Jenkins J."/>
            <person name="Shu S."/>
            <person name="Prochnik S."/>
            <person name="Xin M."/>
            <person name="Ma C."/>
            <person name="Schmutz J."/>
            <person name="Wing R.A."/>
            <person name="Mitchell-Olds T."/>
            <person name="Schumaker K.S."/>
            <person name="Wang X."/>
        </authorList>
    </citation>
    <scope>NUCLEOTIDE SEQUENCE [LARGE SCALE GENOMIC DNA]</scope>
</reference>
<organism evidence="1 2">
    <name type="scientific">Eutrema salsugineum</name>
    <name type="common">Saltwater cress</name>
    <name type="synonym">Sisymbrium salsugineum</name>
    <dbReference type="NCBI Taxonomy" id="72664"/>
    <lineage>
        <taxon>Eukaryota</taxon>
        <taxon>Viridiplantae</taxon>
        <taxon>Streptophyta</taxon>
        <taxon>Embryophyta</taxon>
        <taxon>Tracheophyta</taxon>
        <taxon>Spermatophyta</taxon>
        <taxon>Magnoliopsida</taxon>
        <taxon>eudicotyledons</taxon>
        <taxon>Gunneridae</taxon>
        <taxon>Pentapetalae</taxon>
        <taxon>rosids</taxon>
        <taxon>malvids</taxon>
        <taxon>Brassicales</taxon>
        <taxon>Brassicaceae</taxon>
        <taxon>Eutremeae</taxon>
        <taxon>Eutrema</taxon>
    </lineage>
</organism>
<gene>
    <name evidence="1" type="ORF">EUTSA_v10006301mg</name>
</gene>
<dbReference type="Proteomes" id="UP000030689">
    <property type="component" value="Unassembled WGS sequence"/>
</dbReference>
<evidence type="ECO:0000313" key="2">
    <source>
        <dbReference type="Proteomes" id="UP000030689"/>
    </source>
</evidence>
<dbReference type="STRING" id="72664.V4LMN7"/>
<proteinExistence type="predicted"/>
<dbReference type="EMBL" id="KI517455">
    <property type="protein sequence ID" value="ESQ43737.1"/>
    <property type="molecule type" value="Genomic_DNA"/>
</dbReference>
<accession>V4LMN7</accession>
<name>V4LMN7_EUTSA</name>
<sequence>MGLSKLASTENGMILMARPKFNKLHILGPVNQRNLHYINAPPTTKEEKKDITHKAIKMANTTSLCALVLTLLLVSAGLVERGEAQGCTEWECKRLPNFKCWMGGVGKKLCNDFCKNEGAALGVCVSDAATASHRCLCRSAGCS</sequence>
<dbReference type="AlphaFoldDB" id="V4LMN7"/>
<keyword evidence="2" id="KW-1185">Reference proteome</keyword>
<protein>
    <recommendedName>
        <fullName evidence="3">Knottin scorpion toxin-like domain-containing protein</fullName>
    </recommendedName>
</protein>
<evidence type="ECO:0000313" key="1">
    <source>
        <dbReference type="EMBL" id="ESQ43737.1"/>
    </source>
</evidence>
<dbReference type="Gramene" id="ESQ43737">
    <property type="protein sequence ID" value="ESQ43737"/>
    <property type="gene ID" value="EUTSA_v10006301mg"/>
</dbReference>